<feature type="transmembrane region" description="Helical" evidence="10">
    <location>
        <begin position="36"/>
        <end position="53"/>
    </location>
</feature>
<feature type="transmembrane region" description="Helical" evidence="10">
    <location>
        <begin position="74"/>
        <end position="92"/>
    </location>
</feature>
<reference evidence="12" key="1">
    <citation type="submission" date="2017-09" db="EMBL/GenBank/DDBJ databases">
        <title>Complete Genome Sequence of ansamitocin-producing Bacterium Actinosynnema pretiosum X47.</title>
        <authorList>
            <person name="Cao G."/>
            <person name="Zong G."/>
            <person name="Zhong C."/>
            <person name="Fu J."/>
        </authorList>
    </citation>
    <scope>NUCLEOTIDE SEQUENCE [LARGE SCALE GENOMIC DNA]</scope>
    <source>
        <strain evidence="12">X47</strain>
    </source>
</reference>
<evidence type="ECO:0000256" key="6">
    <source>
        <dbReference type="ARBA" id="ARBA00022692"/>
    </source>
</evidence>
<evidence type="ECO:0000256" key="10">
    <source>
        <dbReference type="SAM" id="Phobius"/>
    </source>
</evidence>
<dbReference type="Proteomes" id="UP000218505">
    <property type="component" value="Chromosome"/>
</dbReference>
<accession>A0A290Z6L6</accession>
<gene>
    <name evidence="12" type="ORF">CNX65_16030</name>
</gene>
<feature type="transmembrane region" description="Helical" evidence="10">
    <location>
        <begin position="355"/>
        <end position="379"/>
    </location>
</feature>
<feature type="transmembrane region" description="Helical" evidence="10">
    <location>
        <begin position="7"/>
        <end position="24"/>
    </location>
</feature>
<dbReference type="PANTHER" id="PTHR43302">
    <property type="entry name" value="TRANSPORTER ARSB-RELATED"/>
    <property type="match status" value="1"/>
</dbReference>
<dbReference type="InterPro" id="IPR004680">
    <property type="entry name" value="Cit_transptr-like_dom"/>
</dbReference>
<keyword evidence="8 10" id="KW-1133">Transmembrane helix</keyword>
<feature type="transmembrane region" description="Helical" evidence="10">
    <location>
        <begin position="119"/>
        <end position="139"/>
    </location>
</feature>
<evidence type="ECO:0000256" key="7">
    <source>
        <dbReference type="ARBA" id="ARBA00022849"/>
    </source>
</evidence>
<comment type="similarity">
    <text evidence="2">Belongs to the ArsB family.</text>
</comment>
<evidence type="ECO:0000256" key="5">
    <source>
        <dbReference type="ARBA" id="ARBA00022475"/>
    </source>
</evidence>
<keyword evidence="7" id="KW-0059">Arsenical resistance</keyword>
<dbReference type="PROSITE" id="PS51257">
    <property type="entry name" value="PROKAR_LIPOPROTEIN"/>
    <property type="match status" value="1"/>
</dbReference>
<evidence type="ECO:0000313" key="13">
    <source>
        <dbReference type="Proteomes" id="UP000218505"/>
    </source>
</evidence>
<evidence type="ECO:0000256" key="4">
    <source>
        <dbReference type="ARBA" id="ARBA00022448"/>
    </source>
</evidence>
<proteinExistence type="inferred from homology"/>
<keyword evidence="4" id="KW-0813">Transport</keyword>
<dbReference type="KEGG" id="apre:CNX65_16030"/>
<organism evidence="12 13">
    <name type="scientific">Actinosynnema pretiosum</name>
    <dbReference type="NCBI Taxonomy" id="42197"/>
    <lineage>
        <taxon>Bacteria</taxon>
        <taxon>Bacillati</taxon>
        <taxon>Actinomycetota</taxon>
        <taxon>Actinomycetes</taxon>
        <taxon>Pseudonocardiales</taxon>
        <taxon>Pseudonocardiaceae</taxon>
        <taxon>Actinosynnema</taxon>
    </lineage>
</organism>
<dbReference type="Pfam" id="PF03600">
    <property type="entry name" value="CitMHS"/>
    <property type="match status" value="1"/>
</dbReference>
<name>A0A290Z6L6_9PSEU</name>
<dbReference type="InterPro" id="IPR000802">
    <property type="entry name" value="Arsenical_pump_ArsB"/>
</dbReference>
<comment type="similarity">
    <text evidence="3">Belongs to the CitM (TC 2.A.11) transporter family.</text>
</comment>
<dbReference type="EMBL" id="CP023445">
    <property type="protein sequence ID" value="ATE54612.1"/>
    <property type="molecule type" value="Genomic_DNA"/>
</dbReference>
<keyword evidence="13" id="KW-1185">Reference proteome</keyword>
<keyword evidence="5" id="KW-1003">Cell membrane</keyword>
<feature type="transmembrane region" description="Helical" evidence="10">
    <location>
        <begin position="98"/>
        <end position="114"/>
    </location>
</feature>
<feature type="domain" description="Citrate transporter-like" evidence="11">
    <location>
        <begin position="8"/>
        <end position="317"/>
    </location>
</feature>
<evidence type="ECO:0000256" key="3">
    <source>
        <dbReference type="ARBA" id="ARBA00009843"/>
    </source>
</evidence>
<feature type="transmembrane region" description="Helical" evidence="10">
    <location>
        <begin position="250"/>
        <end position="271"/>
    </location>
</feature>
<dbReference type="GO" id="GO:0005886">
    <property type="term" value="C:plasma membrane"/>
    <property type="evidence" value="ECO:0007669"/>
    <property type="project" value="UniProtKB-SubCell"/>
</dbReference>
<dbReference type="PANTHER" id="PTHR43302:SF5">
    <property type="entry name" value="TRANSPORTER ARSB-RELATED"/>
    <property type="match status" value="1"/>
</dbReference>
<dbReference type="GO" id="GO:0015105">
    <property type="term" value="F:arsenite transmembrane transporter activity"/>
    <property type="evidence" value="ECO:0007669"/>
    <property type="project" value="InterPro"/>
</dbReference>
<sequence>MKTGDKVAAGVLLAGVACVATGWLPGDQALASLSRVAPLLLFLTGVVVIAELAREALVFDVAATGMAIAARGRPWALFALCVLFAATLTALLNLDTTAVLLTPVLLALAVRTGVPGLPLAMVAVWLANTASLLLPVSNLTNLLAADRVGLTATGFAARMWAPQLASVLVTAGVLWVLHWRKVEPYRVPEPVRPRDRRLFGVSLAACLLFAASIPVVHDGIAFVAAGIALALVAAFAALDRSALRPSLVPWRLLVLVSGLFLLVPALVLHGVGDAVSALVGTGLARTAAVSAGLANALNNLPAYTAVEAALPGADADHLLAVLIGVNAGSVALPWASLATLICLEACARAGVRVPMARFVASGVLVAVLTVAAATGALWLTG</sequence>
<feature type="transmembrane region" description="Helical" evidence="10">
    <location>
        <begin position="159"/>
        <end position="177"/>
    </location>
</feature>
<keyword evidence="6 10" id="KW-0812">Transmembrane</keyword>
<dbReference type="AlphaFoldDB" id="A0A290Z6L6"/>
<feature type="transmembrane region" description="Helical" evidence="10">
    <location>
        <begin position="318"/>
        <end position="343"/>
    </location>
</feature>
<feature type="transmembrane region" description="Helical" evidence="10">
    <location>
        <begin position="198"/>
        <end position="214"/>
    </location>
</feature>
<evidence type="ECO:0000313" key="12">
    <source>
        <dbReference type="EMBL" id="ATE54612.1"/>
    </source>
</evidence>
<dbReference type="GO" id="GO:0046685">
    <property type="term" value="P:response to arsenic-containing substance"/>
    <property type="evidence" value="ECO:0007669"/>
    <property type="project" value="UniProtKB-KW"/>
</dbReference>
<protein>
    <submittedName>
        <fullName evidence="12">Arsenic transporter</fullName>
    </submittedName>
</protein>
<evidence type="ECO:0000256" key="2">
    <source>
        <dbReference type="ARBA" id="ARBA00006433"/>
    </source>
</evidence>
<dbReference type="PRINTS" id="PR00758">
    <property type="entry name" value="ARSENICPUMP"/>
</dbReference>
<evidence type="ECO:0000256" key="9">
    <source>
        <dbReference type="ARBA" id="ARBA00023136"/>
    </source>
</evidence>
<keyword evidence="9 10" id="KW-0472">Membrane</keyword>
<evidence type="ECO:0000256" key="8">
    <source>
        <dbReference type="ARBA" id="ARBA00022989"/>
    </source>
</evidence>
<dbReference type="RefSeq" id="WP_096493926.1">
    <property type="nucleotide sequence ID" value="NZ_CP023445.1"/>
</dbReference>
<evidence type="ECO:0000256" key="1">
    <source>
        <dbReference type="ARBA" id="ARBA00004651"/>
    </source>
</evidence>
<feature type="transmembrane region" description="Helical" evidence="10">
    <location>
        <begin position="220"/>
        <end position="238"/>
    </location>
</feature>
<comment type="subcellular location">
    <subcellularLocation>
        <location evidence="1">Cell membrane</location>
        <topology evidence="1">Multi-pass membrane protein</topology>
    </subcellularLocation>
</comment>
<evidence type="ECO:0000259" key="11">
    <source>
        <dbReference type="Pfam" id="PF03600"/>
    </source>
</evidence>